<dbReference type="PANTHER" id="PTHR32347:SF23">
    <property type="entry name" value="BLL5650 PROTEIN"/>
    <property type="match status" value="1"/>
</dbReference>
<dbReference type="NCBIfam" id="TIGR01730">
    <property type="entry name" value="RND_mfp"/>
    <property type="match status" value="1"/>
</dbReference>
<sequence>MKFLSWKLIVFVYIPALIAGGLVLRAVFSPPAAPYQTAQAQIKDLVYEVEVTGTVKKAEEFELQFKNSGKISRVNVKVGDQVKSGQLLVEQENNDLVSQIIEAQASLKVTQAQLAQAQDPYSPQEIQVAQTKYANSVQNLADVRSKAEVDLQHDLDSALDALGQAESKIDKALLGTVKDMNYTYFQKLDAVGSQLQNLENEARTAYLGNASFSVPGAVGYLDQAQNDSIESKILTALDAMHAAADKTRVALVQLRESMNDGAYGATSTDKTTVDTEVAAINTQIDNITGAKQAITLQKITNASNINTAQATVNNNLDDLNLKLAGAHQPDIFVAQARVAQANASLTALQNKFKDTRISAPVAGIITRVEIKKGETASAGQVIVKMNGISENEIETQISEVDIAFIKIGDPVKITLDAFPYSQAWDGRVVKIDPAQTVISDVVYYKATTDFSLHDEQVKPGMTANLTITTNKKEGALAIPQRAVIEKNQQNFVRVPNPQGGFIEKEVFLGMRSSDGDAEVISGLQAGETVITFINNGS</sequence>
<evidence type="ECO:0000259" key="5">
    <source>
        <dbReference type="Pfam" id="PF25967"/>
    </source>
</evidence>
<reference evidence="8" key="1">
    <citation type="submission" date="2017-09" db="EMBL/GenBank/DDBJ databases">
        <title>Depth-based differentiation of microbial function through sediment-hosted aquifers and enrichment of novel symbionts in the deep terrestrial subsurface.</title>
        <authorList>
            <person name="Probst A.J."/>
            <person name="Ladd B."/>
            <person name="Jarett J.K."/>
            <person name="Geller-Mcgrath D.E."/>
            <person name="Sieber C.M.K."/>
            <person name="Emerson J.B."/>
            <person name="Anantharaman K."/>
            <person name="Thomas B.C."/>
            <person name="Malmstrom R."/>
            <person name="Stieglmeier M."/>
            <person name="Klingl A."/>
            <person name="Woyke T."/>
            <person name="Ryan C.M."/>
            <person name="Banfield J.F."/>
        </authorList>
    </citation>
    <scope>NUCLEOTIDE SEQUENCE [LARGE SCALE GENOMIC DNA]</scope>
</reference>
<dbReference type="InterPro" id="IPR058625">
    <property type="entry name" value="MdtA-like_BSH"/>
</dbReference>
<dbReference type="AlphaFoldDB" id="A0A2M8KIC2"/>
<dbReference type="SUPFAM" id="SSF111369">
    <property type="entry name" value="HlyD-like secretion proteins"/>
    <property type="match status" value="2"/>
</dbReference>
<name>A0A2M8KIC2_9BACT</name>
<dbReference type="GO" id="GO:0016020">
    <property type="term" value="C:membrane"/>
    <property type="evidence" value="ECO:0007669"/>
    <property type="project" value="InterPro"/>
</dbReference>
<dbReference type="InterPro" id="IPR058636">
    <property type="entry name" value="Beta-barrel_YknX"/>
</dbReference>
<evidence type="ECO:0000313" key="7">
    <source>
        <dbReference type="EMBL" id="PJE59668.1"/>
    </source>
</evidence>
<dbReference type="Gene3D" id="2.40.30.170">
    <property type="match status" value="1"/>
</dbReference>
<evidence type="ECO:0000259" key="6">
    <source>
        <dbReference type="Pfam" id="PF25990"/>
    </source>
</evidence>
<dbReference type="GO" id="GO:0030313">
    <property type="term" value="C:cell envelope"/>
    <property type="evidence" value="ECO:0007669"/>
    <property type="project" value="UniProtKB-SubCell"/>
</dbReference>
<protein>
    <submittedName>
        <fullName evidence="7">Uncharacterized protein</fullName>
    </submittedName>
</protein>
<dbReference type="Pfam" id="PF25990">
    <property type="entry name" value="Beta-barrel_YknX"/>
    <property type="match status" value="1"/>
</dbReference>
<dbReference type="Proteomes" id="UP000231086">
    <property type="component" value="Unassembled WGS sequence"/>
</dbReference>
<comment type="subcellular location">
    <subcellularLocation>
        <location evidence="1">Cell envelope</location>
    </subcellularLocation>
</comment>
<evidence type="ECO:0000256" key="2">
    <source>
        <dbReference type="ARBA" id="ARBA00009477"/>
    </source>
</evidence>
<evidence type="ECO:0000259" key="4">
    <source>
        <dbReference type="Pfam" id="PF25917"/>
    </source>
</evidence>
<dbReference type="PANTHER" id="PTHR32347">
    <property type="entry name" value="EFFLUX SYSTEM COMPONENT YKNX-RELATED"/>
    <property type="match status" value="1"/>
</dbReference>
<dbReference type="Gene3D" id="2.40.50.100">
    <property type="match status" value="2"/>
</dbReference>
<dbReference type="Pfam" id="PF25917">
    <property type="entry name" value="BSH_RND"/>
    <property type="match status" value="1"/>
</dbReference>
<feature type="domain" description="YknX-like beta-barrel" evidence="6">
    <location>
        <begin position="392"/>
        <end position="467"/>
    </location>
</feature>
<evidence type="ECO:0000313" key="8">
    <source>
        <dbReference type="Proteomes" id="UP000231086"/>
    </source>
</evidence>
<gene>
    <name evidence="7" type="ORF">COU85_02405</name>
</gene>
<evidence type="ECO:0000256" key="3">
    <source>
        <dbReference type="ARBA" id="ARBA00023054"/>
    </source>
</evidence>
<dbReference type="EMBL" id="PFEA01000046">
    <property type="protein sequence ID" value="PJE59668.1"/>
    <property type="molecule type" value="Genomic_DNA"/>
</dbReference>
<accession>A0A2M8KIC2</accession>
<dbReference type="InterPro" id="IPR050465">
    <property type="entry name" value="UPF0194_transport"/>
</dbReference>
<organism evidence="7 8">
    <name type="scientific">Candidatus Portnoybacteria bacterium CG10_big_fil_rev_8_21_14_0_10_44_7</name>
    <dbReference type="NCBI Taxonomy" id="1974816"/>
    <lineage>
        <taxon>Bacteria</taxon>
        <taxon>Candidatus Portnoyibacteriota</taxon>
    </lineage>
</organism>
<evidence type="ECO:0000256" key="1">
    <source>
        <dbReference type="ARBA" id="ARBA00004196"/>
    </source>
</evidence>
<dbReference type="InterPro" id="IPR058627">
    <property type="entry name" value="MdtA-like_C"/>
</dbReference>
<proteinExistence type="inferred from homology"/>
<dbReference type="InterPro" id="IPR006143">
    <property type="entry name" value="RND_pump_MFP"/>
</dbReference>
<dbReference type="GO" id="GO:0022857">
    <property type="term" value="F:transmembrane transporter activity"/>
    <property type="evidence" value="ECO:0007669"/>
    <property type="project" value="InterPro"/>
</dbReference>
<dbReference type="Pfam" id="PF25967">
    <property type="entry name" value="RND-MFP_C"/>
    <property type="match status" value="1"/>
</dbReference>
<comment type="similarity">
    <text evidence="2">Belongs to the membrane fusion protein (MFP) (TC 8.A.1) family.</text>
</comment>
<comment type="caution">
    <text evidence="7">The sequence shown here is derived from an EMBL/GenBank/DDBJ whole genome shotgun (WGS) entry which is preliminary data.</text>
</comment>
<feature type="domain" description="Multidrug resistance protein MdtA-like barrel-sandwich hybrid" evidence="4">
    <location>
        <begin position="67"/>
        <end position="380"/>
    </location>
</feature>
<feature type="domain" description="Multidrug resistance protein MdtA-like C-terminal permuted SH3" evidence="5">
    <location>
        <begin position="475"/>
        <end position="531"/>
    </location>
</feature>
<keyword evidence="3" id="KW-0175">Coiled coil</keyword>
<dbReference type="Gene3D" id="2.40.420.20">
    <property type="match status" value="1"/>
</dbReference>